<gene>
    <name evidence="1" type="ORF">LTS18_000318</name>
</gene>
<dbReference type="EMBL" id="JAWDJW010005102">
    <property type="protein sequence ID" value="KAK3069481.1"/>
    <property type="molecule type" value="Genomic_DNA"/>
</dbReference>
<keyword evidence="2" id="KW-1185">Reference proteome</keyword>
<proteinExistence type="predicted"/>
<name>A0ACC3DG86_9PEZI</name>
<feature type="non-terminal residue" evidence="1">
    <location>
        <position position="1"/>
    </location>
</feature>
<evidence type="ECO:0000313" key="2">
    <source>
        <dbReference type="Proteomes" id="UP001186974"/>
    </source>
</evidence>
<organism evidence="1 2">
    <name type="scientific">Coniosporium uncinatum</name>
    <dbReference type="NCBI Taxonomy" id="93489"/>
    <lineage>
        <taxon>Eukaryota</taxon>
        <taxon>Fungi</taxon>
        <taxon>Dikarya</taxon>
        <taxon>Ascomycota</taxon>
        <taxon>Pezizomycotina</taxon>
        <taxon>Dothideomycetes</taxon>
        <taxon>Dothideomycetes incertae sedis</taxon>
        <taxon>Coniosporium</taxon>
    </lineage>
</organism>
<protein>
    <submittedName>
        <fullName evidence="1">Uncharacterized protein</fullName>
    </submittedName>
</protein>
<dbReference type="Proteomes" id="UP001186974">
    <property type="component" value="Unassembled WGS sequence"/>
</dbReference>
<evidence type="ECO:0000313" key="1">
    <source>
        <dbReference type="EMBL" id="KAK3069481.1"/>
    </source>
</evidence>
<sequence>INNEPLSEAVFAHYFFEIWDRLEEAARKRNAASDEPTKPVYFRYLTLMALHAYICEGVDVAIMECGIGGEYDSTNILVSPSVTAITNLGIDHTAMLGNTIDEIAWHKSGVFKSGVAAFTVPQPESAIKVLRQRATEKEVDLTIVERHPDLDHLRLGLAADFQKTNASLAISVAAAFLRSIGVKDVPDPKAIARSALPPKFKQGLEQVSWPGRCEIRREPASNIAWHVDGAHTLESIEVAGRWFAEQVSASTSHAKTSQKRKRILLFNQQTRDAAALAKALHTTLAAALGDEKPFTHVAFSTNVTFADAGYKPDLVSVNTNADEPKLGPILILAPKPRSSRLSKRLYGGAETLPRKRKKR</sequence>
<comment type="caution">
    <text evidence="1">The sequence shown here is derived from an EMBL/GenBank/DDBJ whole genome shotgun (WGS) entry which is preliminary data.</text>
</comment>
<reference evidence="1" key="1">
    <citation type="submission" date="2024-09" db="EMBL/GenBank/DDBJ databases">
        <title>Black Yeasts Isolated from many extreme environments.</title>
        <authorList>
            <person name="Coleine C."/>
            <person name="Stajich J.E."/>
            <person name="Selbmann L."/>
        </authorList>
    </citation>
    <scope>NUCLEOTIDE SEQUENCE</scope>
    <source>
        <strain evidence="1">CCFEE 5737</strain>
    </source>
</reference>
<accession>A0ACC3DG86</accession>